<gene>
    <name evidence="1" type="ORF">SO694_00059048</name>
</gene>
<evidence type="ECO:0000313" key="1">
    <source>
        <dbReference type="EMBL" id="KAK7241359.1"/>
    </source>
</evidence>
<comment type="caution">
    <text evidence="1">The sequence shown here is derived from an EMBL/GenBank/DDBJ whole genome shotgun (WGS) entry which is preliminary data.</text>
</comment>
<dbReference type="Proteomes" id="UP001363151">
    <property type="component" value="Unassembled WGS sequence"/>
</dbReference>
<protein>
    <submittedName>
        <fullName evidence="1">Uncharacterized protein</fullName>
    </submittedName>
</protein>
<organism evidence="1 2">
    <name type="scientific">Aureococcus anophagefferens</name>
    <name type="common">Harmful bloom alga</name>
    <dbReference type="NCBI Taxonomy" id="44056"/>
    <lineage>
        <taxon>Eukaryota</taxon>
        <taxon>Sar</taxon>
        <taxon>Stramenopiles</taxon>
        <taxon>Ochrophyta</taxon>
        <taxon>Pelagophyceae</taxon>
        <taxon>Pelagomonadales</taxon>
        <taxon>Pelagomonadaceae</taxon>
        <taxon>Aureococcus</taxon>
    </lineage>
</organism>
<dbReference type="KEGG" id="aaf:AURANDRAFT_62619"/>
<proteinExistence type="predicted"/>
<evidence type="ECO:0000313" key="2">
    <source>
        <dbReference type="Proteomes" id="UP001363151"/>
    </source>
</evidence>
<reference evidence="1 2" key="1">
    <citation type="submission" date="2024-03" db="EMBL/GenBank/DDBJ databases">
        <title>Aureococcus anophagefferens CCMP1851 and Kratosvirus quantuckense: Draft genome of a second virus-susceptible host strain in the model system.</title>
        <authorList>
            <person name="Chase E."/>
            <person name="Truchon A.R."/>
            <person name="Schepens W."/>
            <person name="Wilhelm S.W."/>
        </authorList>
    </citation>
    <scope>NUCLEOTIDE SEQUENCE [LARGE SCALE GENOMIC DNA]</scope>
    <source>
        <strain evidence="1 2">CCMP1851</strain>
    </source>
</reference>
<sequence length="420" mass="46657">MAAAEEATEHAWRDPERVRSFFELREQRREVSADYVQSGAFELTTRDDNDHTFHGIVFNVELTGSVPVEWLDVCGVSVRGALGEVKVLSAAGGFEPNLTLDDRPEMRRYFSPLKPPNEWKLRFAGDVPAAPREPRELPFAQPARLAPRDAGDADGAARHRLGVYVHAESSDGVVYNNQRHRGVTLEDAHVRILSGVAHTGGAPFARVGYWGDVAWRPRREFVGAVKYEVRLLLWTPDAHGRFGAGFRRLVKTFLLCRASHVLRDSGACGLGHLPLEALYYCLAFARHDWAPDDDAPAADDAASDGDEAWEVRRDAYGSRVLVPRSQCTNDDTDDDDDDDMDDDMDDDDDDDDYYDDDDQDFVDDDDDDDDDDELPAPPEEDHVAEHAWAETVAAALEDLDEPDDGSEEEAAAVPPPPPDA</sequence>
<name>A0ABR1FYV2_AURAN</name>
<keyword evidence="2" id="KW-1185">Reference proteome</keyword>
<dbReference type="EMBL" id="JBBJCI010000202">
    <property type="protein sequence ID" value="KAK7241359.1"/>
    <property type="molecule type" value="Genomic_DNA"/>
</dbReference>
<accession>A0ABR1FYV2</accession>